<evidence type="ECO:0000256" key="8">
    <source>
        <dbReference type="ARBA" id="ARBA00022840"/>
    </source>
</evidence>
<dbReference type="GO" id="GO:0051301">
    <property type="term" value="P:cell division"/>
    <property type="evidence" value="ECO:0007669"/>
    <property type="project" value="UniProtKB-KW"/>
</dbReference>
<evidence type="ECO:0000256" key="4">
    <source>
        <dbReference type="ARBA" id="ARBA00020019"/>
    </source>
</evidence>
<dbReference type="SUPFAM" id="SSF52540">
    <property type="entry name" value="P-loop containing nucleoside triphosphate hydrolases"/>
    <property type="match status" value="1"/>
</dbReference>
<evidence type="ECO:0000259" key="12">
    <source>
        <dbReference type="PROSITE" id="PS50893"/>
    </source>
</evidence>
<evidence type="ECO:0000256" key="5">
    <source>
        <dbReference type="ARBA" id="ARBA00022475"/>
    </source>
</evidence>
<keyword evidence="8 11" id="KW-0067">ATP-binding</keyword>
<dbReference type="InterPro" id="IPR003593">
    <property type="entry name" value="AAA+_ATPase"/>
</dbReference>
<evidence type="ECO:0000256" key="7">
    <source>
        <dbReference type="ARBA" id="ARBA00022741"/>
    </source>
</evidence>
<accession>A0ABU2WJG8</accession>
<dbReference type="RefSeq" id="WP_311365198.1">
    <property type="nucleotide sequence ID" value="NZ_JAVRIC010000013.1"/>
</dbReference>
<dbReference type="Pfam" id="PF00005">
    <property type="entry name" value="ABC_tran"/>
    <property type="match status" value="1"/>
</dbReference>
<evidence type="ECO:0000313" key="14">
    <source>
        <dbReference type="Proteomes" id="UP001254608"/>
    </source>
</evidence>
<evidence type="ECO:0000256" key="9">
    <source>
        <dbReference type="ARBA" id="ARBA00023136"/>
    </source>
</evidence>
<dbReference type="PANTHER" id="PTHR24220">
    <property type="entry name" value="IMPORT ATP-BINDING PROTEIN"/>
    <property type="match status" value="1"/>
</dbReference>
<dbReference type="SMART" id="SM00382">
    <property type="entry name" value="AAA"/>
    <property type="match status" value="1"/>
</dbReference>
<keyword evidence="10 11" id="KW-0131">Cell cycle</keyword>
<comment type="subunit">
    <text evidence="11">Homodimer. Forms a membrane-associated complex with FtsX.</text>
</comment>
<reference evidence="13 14" key="1">
    <citation type="submission" date="2023-09" db="EMBL/GenBank/DDBJ databases">
        <authorList>
            <person name="Rey-Velasco X."/>
        </authorList>
    </citation>
    <scope>NUCLEOTIDE SEQUENCE [LARGE SCALE GENOMIC DNA]</scope>
    <source>
        <strain evidence="13 14">W345</strain>
    </source>
</reference>
<evidence type="ECO:0000256" key="11">
    <source>
        <dbReference type="RuleBase" id="RU365094"/>
    </source>
</evidence>
<evidence type="ECO:0000256" key="2">
    <source>
        <dbReference type="ARBA" id="ARBA00004202"/>
    </source>
</evidence>
<dbReference type="NCBIfam" id="TIGR02673">
    <property type="entry name" value="FtsE"/>
    <property type="match status" value="1"/>
</dbReference>
<evidence type="ECO:0000256" key="1">
    <source>
        <dbReference type="ARBA" id="ARBA00002579"/>
    </source>
</evidence>
<dbReference type="InterPro" id="IPR027417">
    <property type="entry name" value="P-loop_NTPase"/>
</dbReference>
<evidence type="ECO:0000256" key="6">
    <source>
        <dbReference type="ARBA" id="ARBA00022618"/>
    </source>
</evidence>
<sequence>MIEFKDVSHRYQNGQDVLSRLSFSLAHGEMAFLTGASGAGKSTLLKAVAAMLRPSSGQVIVGGADLATIRGGRIATHRQRIGIIFQNFNLLHDRTVFDNVGLPLVIRGWRHQDIARRVRAALDAVELLGKERVYPLTLSGGEQQRVGIARAIVAKPDLLLADEPTGNLDPEMAQDIMGIFRRFNEVGVSVLVATHAIDLIRQLPYRLIHLEHGRLSEQGPVSHGDLHVSP</sequence>
<dbReference type="InterPro" id="IPR003439">
    <property type="entry name" value="ABC_transporter-like_ATP-bd"/>
</dbReference>
<dbReference type="PROSITE" id="PS00211">
    <property type="entry name" value="ABC_TRANSPORTER_1"/>
    <property type="match status" value="1"/>
</dbReference>
<keyword evidence="7 11" id="KW-0547">Nucleotide-binding</keyword>
<keyword evidence="5 11" id="KW-1003">Cell membrane</keyword>
<keyword evidence="14" id="KW-1185">Reference proteome</keyword>
<gene>
    <name evidence="11 13" type="primary">ftsE</name>
    <name evidence="13" type="ORF">RM530_10335</name>
</gene>
<proteinExistence type="inferred from homology"/>
<comment type="function">
    <text evidence="1">Part of the ABC transporter FtsEX involved in cellular division. Important for assembly or stability of the septal ring.</text>
</comment>
<keyword evidence="6 11" id="KW-0132">Cell division</keyword>
<comment type="caution">
    <text evidence="13">The sequence shown here is derived from an EMBL/GenBank/DDBJ whole genome shotgun (WGS) entry which is preliminary data.</text>
</comment>
<dbReference type="EMBL" id="JAVRIC010000013">
    <property type="protein sequence ID" value="MDT0497759.1"/>
    <property type="molecule type" value="Genomic_DNA"/>
</dbReference>
<comment type="similarity">
    <text evidence="3 11">Belongs to the ABC transporter superfamily.</text>
</comment>
<dbReference type="Proteomes" id="UP001254608">
    <property type="component" value="Unassembled WGS sequence"/>
</dbReference>
<organism evidence="13 14">
    <name type="scientific">Banduia mediterranea</name>
    <dbReference type="NCBI Taxonomy" id="3075609"/>
    <lineage>
        <taxon>Bacteria</taxon>
        <taxon>Pseudomonadati</taxon>
        <taxon>Pseudomonadota</taxon>
        <taxon>Gammaproteobacteria</taxon>
        <taxon>Nevskiales</taxon>
        <taxon>Algiphilaceae</taxon>
        <taxon>Banduia</taxon>
    </lineage>
</organism>
<dbReference type="GO" id="GO:0005524">
    <property type="term" value="F:ATP binding"/>
    <property type="evidence" value="ECO:0007669"/>
    <property type="project" value="UniProtKB-KW"/>
</dbReference>
<evidence type="ECO:0000256" key="10">
    <source>
        <dbReference type="ARBA" id="ARBA00023306"/>
    </source>
</evidence>
<keyword evidence="9 11" id="KW-0472">Membrane</keyword>
<dbReference type="PROSITE" id="PS50893">
    <property type="entry name" value="ABC_TRANSPORTER_2"/>
    <property type="match status" value="1"/>
</dbReference>
<dbReference type="InterPro" id="IPR015854">
    <property type="entry name" value="ABC_transpr_LolD-like"/>
</dbReference>
<comment type="subcellular location">
    <subcellularLocation>
        <location evidence="11">Cell inner membrane</location>
        <topology evidence="11">Peripheral membrane protein</topology>
        <orientation evidence="11">Cytoplasmic side</orientation>
    </subcellularLocation>
    <subcellularLocation>
        <location evidence="2">Cell membrane</location>
        <topology evidence="2">Peripheral membrane protein</topology>
    </subcellularLocation>
</comment>
<evidence type="ECO:0000313" key="13">
    <source>
        <dbReference type="EMBL" id="MDT0497759.1"/>
    </source>
</evidence>
<dbReference type="PANTHER" id="PTHR24220:SF470">
    <property type="entry name" value="CELL DIVISION ATP-BINDING PROTEIN FTSE"/>
    <property type="match status" value="1"/>
</dbReference>
<dbReference type="Gene3D" id="3.40.50.300">
    <property type="entry name" value="P-loop containing nucleotide triphosphate hydrolases"/>
    <property type="match status" value="1"/>
</dbReference>
<dbReference type="InterPro" id="IPR017871">
    <property type="entry name" value="ABC_transporter-like_CS"/>
</dbReference>
<dbReference type="InterPro" id="IPR005286">
    <property type="entry name" value="Cell_div_FtsE"/>
</dbReference>
<name>A0ABU2WJG8_9GAMM</name>
<evidence type="ECO:0000256" key="3">
    <source>
        <dbReference type="ARBA" id="ARBA00005417"/>
    </source>
</evidence>
<protein>
    <recommendedName>
        <fullName evidence="4 11">Cell division ATP-binding protein FtsE</fullName>
    </recommendedName>
</protein>
<feature type="domain" description="ABC transporter" evidence="12">
    <location>
        <begin position="2"/>
        <end position="229"/>
    </location>
</feature>